<protein>
    <recommendedName>
        <fullName evidence="2">Amidase domain-containing protein</fullName>
    </recommendedName>
</protein>
<dbReference type="PANTHER" id="PTHR42678">
    <property type="entry name" value="AMIDASE"/>
    <property type="match status" value="1"/>
</dbReference>
<evidence type="ECO:0000313" key="4">
    <source>
        <dbReference type="Proteomes" id="UP001177140"/>
    </source>
</evidence>
<comment type="caution">
    <text evidence="3">The sequence shown here is derived from an EMBL/GenBank/DDBJ whole genome shotgun (WGS) entry which is preliminary data.</text>
</comment>
<proteinExistence type="predicted"/>
<dbReference type="AlphaFoldDB" id="A0AA41RN41"/>
<dbReference type="Pfam" id="PF01425">
    <property type="entry name" value="Amidase"/>
    <property type="match status" value="1"/>
</dbReference>
<dbReference type="EMBL" id="JAJJMA010003857">
    <property type="protein sequence ID" value="MCL7021721.1"/>
    <property type="molecule type" value="Genomic_DNA"/>
</dbReference>
<evidence type="ECO:0000259" key="2">
    <source>
        <dbReference type="Pfam" id="PF01425"/>
    </source>
</evidence>
<dbReference type="Proteomes" id="UP001177140">
    <property type="component" value="Unassembled WGS sequence"/>
</dbReference>
<sequence length="313" mass="33867">MVVPFSKLLLLISISASLFIVNCSHGFSIKDPTYPAYPTRVDKADCERKSSTFRSSRGLNGILSLLKDSIATKDKLSTTAGSFALLTTMKVRRSGALIMGKASLSEWSNYCGIGIPSGWSGRSRQVKVQPYVLSRDLCGSSSGPALSVAIYLVTVSKSVVGIKPTVELTSRAGVIPISPKQDMARPVCRTVSDDVYVLDAIVSRDPNKSFATCSEAKLIPIVLEINNFLMILNPCKIGELIAMLSVFAEMANVYGTNIRKEADKSRGNKVERRQALLHIQNMTVGFASLMIRNNLATPGNMLSSVLALVQKLT</sequence>
<keyword evidence="1" id="KW-0732">Signal</keyword>
<feature type="chain" id="PRO_5041336429" description="Amidase domain-containing protein" evidence="1">
    <location>
        <begin position="27"/>
        <end position="313"/>
    </location>
</feature>
<evidence type="ECO:0000256" key="1">
    <source>
        <dbReference type="SAM" id="SignalP"/>
    </source>
</evidence>
<dbReference type="SUPFAM" id="SSF75304">
    <property type="entry name" value="Amidase signature (AS) enzymes"/>
    <property type="match status" value="1"/>
</dbReference>
<dbReference type="PANTHER" id="PTHR42678:SF34">
    <property type="entry name" value="OS04G0183300 PROTEIN"/>
    <property type="match status" value="1"/>
</dbReference>
<keyword evidence="4" id="KW-1185">Reference proteome</keyword>
<feature type="domain" description="Amidase" evidence="2">
    <location>
        <begin position="53"/>
        <end position="213"/>
    </location>
</feature>
<dbReference type="InterPro" id="IPR023631">
    <property type="entry name" value="Amidase_dom"/>
</dbReference>
<accession>A0AA41RN41</accession>
<evidence type="ECO:0000313" key="3">
    <source>
        <dbReference type="EMBL" id="MCL7021721.1"/>
    </source>
</evidence>
<reference evidence="3" key="1">
    <citation type="submission" date="2022-03" db="EMBL/GenBank/DDBJ databases">
        <title>A functionally conserved STORR gene fusion in Papaver species that diverged 16.8 million years ago.</title>
        <authorList>
            <person name="Catania T."/>
        </authorList>
    </citation>
    <scope>NUCLEOTIDE SEQUENCE</scope>
    <source>
        <strain evidence="3">S-191538</strain>
    </source>
</reference>
<organism evidence="3 4">
    <name type="scientific">Papaver nudicaule</name>
    <name type="common">Iceland poppy</name>
    <dbReference type="NCBI Taxonomy" id="74823"/>
    <lineage>
        <taxon>Eukaryota</taxon>
        <taxon>Viridiplantae</taxon>
        <taxon>Streptophyta</taxon>
        <taxon>Embryophyta</taxon>
        <taxon>Tracheophyta</taxon>
        <taxon>Spermatophyta</taxon>
        <taxon>Magnoliopsida</taxon>
        <taxon>Ranunculales</taxon>
        <taxon>Papaveraceae</taxon>
        <taxon>Papaveroideae</taxon>
        <taxon>Papaver</taxon>
    </lineage>
</organism>
<feature type="signal peptide" evidence="1">
    <location>
        <begin position="1"/>
        <end position="26"/>
    </location>
</feature>
<gene>
    <name evidence="3" type="ORF">MKW94_024713</name>
</gene>
<dbReference type="Gene3D" id="3.90.1300.10">
    <property type="entry name" value="Amidase signature (AS) domain"/>
    <property type="match status" value="1"/>
</dbReference>
<dbReference type="InterPro" id="IPR036928">
    <property type="entry name" value="AS_sf"/>
</dbReference>
<name>A0AA41RN41_PAPNU</name>